<accession>I1SAY6</accession>
<name>I1SAY6_GIBZE</name>
<gene>
    <name evidence="1" type="ORF">FGRAMPH1_01T15937</name>
</gene>
<dbReference type="EMBL" id="HG970333">
    <property type="protein sequence ID" value="CEF79767.1"/>
    <property type="molecule type" value="Genomic_DNA"/>
</dbReference>
<sequence length="181" mass="19723">MSVASAGSRLVFIVIANAVGRLLTGQSSLFNSSHHVLVGLGIGSTQSTTFVHLALALEAKYIAVAETTWFLCQSANMLVAANIFNMIHNLALTGILKCSLEGVRNKIEMKFRIHQGSPQTPRTDYDYNGGPKSCSHKWSVFFCSTSTSKVYRLKLTVETGIALGCQSGRFDYYAINPRIPT</sequence>
<dbReference type="VEuPathDB" id="FungiDB:FGRAMPH1_01G15937"/>
<organism evidence="1 3">
    <name type="scientific">Gibberella zeae (strain ATCC MYA-4620 / CBS 123657 / FGSC 9075 / NRRL 31084 / PH-1)</name>
    <name type="common">Wheat head blight fungus</name>
    <name type="synonym">Fusarium graminearum</name>
    <dbReference type="NCBI Taxonomy" id="229533"/>
    <lineage>
        <taxon>Eukaryota</taxon>
        <taxon>Fungi</taxon>
        <taxon>Dikarya</taxon>
        <taxon>Ascomycota</taxon>
        <taxon>Pezizomycotina</taxon>
        <taxon>Sordariomycetes</taxon>
        <taxon>Hypocreomycetidae</taxon>
        <taxon>Hypocreales</taxon>
        <taxon>Nectriaceae</taxon>
        <taxon>Fusarium</taxon>
    </lineage>
</organism>
<evidence type="ECO:0000313" key="2">
    <source>
        <dbReference type="EnsemblFungi" id="CEF79767"/>
    </source>
</evidence>
<evidence type="ECO:0000313" key="3">
    <source>
        <dbReference type="Proteomes" id="UP000070720"/>
    </source>
</evidence>
<keyword evidence="3" id="KW-1185">Reference proteome</keyword>
<evidence type="ECO:0000313" key="1">
    <source>
        <dbReference type="EMBL" id="CEF79767.1"/>
    </source>
</evidence>
<dbReference type="HOGENOM" id="CLU_1489152_0_0_1"/>
<dbReference type="AlphaFoldDB" id="I1SAY6"/>
<reference evidence="2" key="4">
    <citation type="submission" date="2017-01" db="UniProtKB">
        <authorList>
            <consortium name="EnsemblFungi"/>
        </authorList>
    </citation>
    <scope>IDENTIFICATION</scope>
    <source>
        <strain evidence="2">PH-1 / ATCC MYA-4620 / FGSC 9075 / NRRL 31084</strain>
    </source>
</reference>
<protein>
    <submittedName>
        <fullName evidence="1">Chromosome 2, complete genome</fullName>
    </submittedName>
</protein>
<reference evidence="1 3" key="3">
    <citation type="journal article" date="2015" name="BMC Genomics">
        <title>The completed genome sequence of the pathogenic ascomycete fungus Fusarium graminearum.</title>
        <authorList>
            <person name="King R."/>
            <person name="Urban M."/>
            <person name="Hammond-Kosack M.C."/>
            <person name="Hassani-Pak K."/>
            <person name="Hammond-Kosack K.E."/>
        </authorList>
    </citation>
    <scope>NUCLEOTIDE SEQUENCE [LARGE SCALE GENOMIC DNA]</scope>
    <source>
        <strain evidence="3">ATCC MYA-4620 / CBS 123657 / FGSC 9075 / NRRL 31084 / PH-1</strain>
        <strain evidence="1">PH-1</strain>
    </source>
</reference>
<dbReference type="RefSeq" id="XP_011323060.1">
    <property type="nucleotide sequence ID" value="XM_011324758.1"/>
</dbReference>
<proteinExistence type="predicted"/>
<reference evidence="2 3" key="1">
    <citation type="journal article" date="2007" name="Science">
        <title>The Fusarium graminearum genome reveals a link between localized polymorphism and pathogen specialization.</title>
        <authorList>
            <person name="Cuomo C.A."/>
            <person name="Gueldener U."/>
            <person name="Xu J.-R."/>
            <person name="Trail F."/>
            <person name="Turgeon B.G."/>
            <person name="Di Pietro A."/>
            <person name="Walton J.D."/>
            <person name="Ma L.-J."/>
            <person name="Baker S.E."/>
            <person name="Rep M."/>
            <person name="Adam G."/>
            <person name="Antoniw J."/>
            <person name="Baldwin T."/>
            <person name="Calvo S.E."/>
            <person name="Chang Y.-L."/>
            <person name="DeCaprio D."/>
            <person name="Gale L.R."/>
            <person name="Gnerre S."/>
            <person name="Goswami R.S."/>
            <person name="Hammond-Kosack K."/>
            <person name="Harris L.J."/>
            <person name="Hilburn K."/>
            <person name="Kennell J.C."/>
            <person name="Kroken S."/>
            <person name="Magnuson J.K."/>
            <person name="Mannhaupt G."/>
            <person name="Mauceli E.W."/>
            <person name="Mewes H.-W."/>
            <person name="Mitterbauer R."/>
            <person name="Muehlbauer G."/>
            <person name="Muensterkoetter M."/>
            <person name="Nelson D."/>
            <person name="O'Donnell K."/>
            <person name="Ouellet T."/>
            <person name="Qi W."/>
            <person name="Quesneville H."/>
            <person name="Roncero M.I.G."/>
            <person name="Seong K.-Y."/>
            <person name="Tetko I.V."/>
            <person name="Urban M."/>
            <person name="Waalwijk C."/>
            <person name="Ward T.J."/>
            <person name="Yao J."/>
            <person name="Birren B.W."/>
            <person name="Kistler H.C."/>
        </authorList>
    </citation>
    <scope>NUCLEOTIDE SEQUENCE [LARGE SCALE GENOMIC DNA]</scope>
    <source>
        <strain evidence="3">ATCC MYA-4620 / CBS 123657 / FGSC 9075 / NRRL 31084 / PH-1</strain>
        <strain evidence="2">PH-1 / ATCC MYA-4620 / FGSC 9075 / NRRL 31084</strain>
    </source>
</reference>
<accession>A0A098DMU6</accession>
<dbReference type="Proteomes" id="UP000070720">
    <property type="component" value="Chromosome 2"/>
</dbReference>
<dbReference type="InParanoid" id="I1SAY6"/>
<dbReference type="EnsemblFungi" id="CEF79767">
    <property type="protein sequence ID" value="CEF79767"/>
    <property type="gene ID" value="FGRRES_14017"/>
</dbReference>
<reference evidence="2 3" key="2">
    <citation type="journal article" date="2010" name="Nature">
        <title>Comparative genomics reveals mobile pathogenicity chromosomes in Fusarium.</title>
        <authorList>
            <person name="Ma L.J."/>
            <person name="van der Does H.C."/>
            <person name="Borkovich K.A."/>
            <person name="Coleman J.J."/>
            <person name="Daboussi M.J."/>
            <person name="Di Pietro A."/>
            <person name="Dufresne M."/>
            <person name="Freitag M."/>
            <person name="Grabherr M."/>
            <person name="Henrissat B."/>
            <person name="Houterman P.M."/>
            <person name="Kang S."/>
            <person name="Shim W.B."/>
            <person name="Woloshuk C."/>
            <person name="Xie X."/>
            <person name="Xu J.R."/>
            <person name="Antoniw J."/>
            <person name="Baker S.E."/>
            <person name="Bluhm B.H."/>
            <person name="Breakspear A."/>
            <person name="Brown D.W."/>
            <person name="Butchko R.A."/>
            <person name="Chapman S."/>
            <person name="Coulson R."/>
            <person name="Coutinho P.M."/>
            <person name="Danchin E.G."/>
            <person name="Diener A."/>
            <person name="Gale L.R."/>
            <person name="Gardiner D.M."/>
            <person name="Goff S."/>
            <person name="Hammond-Kosack K.E."/>
            <person name="Hilburn K."/>
            <person name="Hua-Van A."/>
            <person name="Jonkers W."/>
            <person name="Kazan K."/>
            <person name="Kodira C.D."/>
            <person name="Koehrsen M."/>
            <person name="Kumar L."/>
            <person name="Lee Y.H."/>
            <person name="Li L."/>
            <person name="Manners J.M."/>
            <person name="Miranda-Saavedra D."/>
            <person name="Mukherjee M."/>
            <person name="Park G."/>
            <person name="Park J."/>
            <person name="Park S.Y."/>
            <person name="Proctor R.H."/>
            <person name="Regev A."/>
            <person name="Ruiz-Roldan M.C."/>
            <person name="Sain D."/>
            <person name="Sakthikumar S."/>
            <person name="Sykes S."/>
            <person name="Schwartz D.C."/>
            <person name="Turgeon B.G."/>
            <person name="Wapinski I."/>
            <person name="Yoder O."/>
            <person name="Young S."/>
            <person name="Zeng Q."/>
            <person name="Zhou S."/>
            <person name="Galagan J."/>
            <person name="Cuomo C.A."/>
            <person name="Kistler H.C."/>
            <person name="Rep M."/>
        </authorList>
    </citation>
    <scope>GENOME REANNOTATION</scope>
    <source>
        <strain evidence="3">ATCC MYA-4620 / CBS 123657 / FGSC 9075 / NRRL 31084 / PH-1</strain>
        <strain evidence="2">PH-1 / ATCC MYA-4620 / FGSC 9075 / NRRL 31084</strain>
    </source>
</reference>
<dbReference type="KEGG" id="fgr:FGSG_14017"/>